<feature type="domain" description="EML-like second beta-propeller" evidence="5">
    <location>
        <begin position="480"/>
        <end position="649"/>
    </location>
</feature>
<gene>
    <name evidence="6" type="ORF">OH76DRAFT_1012378</name>
</gene>
<dbReference type="InterPro" id="IPR019775">
    <property type="entry name" value="WD40_repeat_CS"/>
</dbReference>
<feature type="repeat" description="WD" evidence="3">
    <location>
        <begin position="514"/>
        <end position="555"/>
    </location>
</feature>
<dbReference type="STRING" id="139420.A0A371CYE1"/>
<evidence type="ECO:0000259" key="5">
    <source>
        <dbReference type="Pfam" id="PF23414"/>
    </source>
</evidence>
<feature type="repeat" description="WD" evidence="3">
    <location>
        <begin position="724"/>
        <end position="765"/>
    </location>
</feature>
<feature type="repeat" description="WD" evidence="3">
    <location>
        <begin position="766"/>
        <end position="796"/>
    </location>
</feature>
<reference evidence="6 7" key="1">
    <citation type="journal article" date="2018" name="Biotechnol. Biofuels">
        <title>Integrative visual omics of the white-rot fungus Polyporus brumalis exposes the biotechnological potential of its oxidative enzymes for delignifying raw plant biomass.</title>
        <authorList>
            <person name="Miyauchi S."/>
            <person name="Rancon A."/>
            <person name="Drula E."/>
            <person name="Hage H."/>
            <person name="Chaduli D."/>
            <person name="Favel A."/>
            <person name="Grisel S."/>
            <person name="Henrissat B."/>
            <person name="Herpoel-Gimbert I."/>
            <person name="Ruiz-Duenas F.J."/>
            <person name="Chevret D."/>
            <person name="Hainaut M."/>
            <person name="Lin J."/>
            <person name="Wang M."/>
            <person name="Pangilinan J."/>
            <person name="Lipzen A."/>
            <person name="Lesage-Meessen L."/>
            <person name="Navarro D."/>
            <person name="Riley R."/>
            <person name="Grigoriev I.V."/>
            <person name="Zhou S."/>
            <person name="Raouche S."/>
            <person name="Rosso M.N."/>
        </authorList>
    </citation>
    <scope>NUCLEOTIDE SEQUENCE [LARGE SCALE GENOMIC DNA]</scope>
    <source>
        <strain evidence="6 7">BRFM 1820</strain>
    </source>
</reference>
<dbReference type="InterPro" id="IPR055442">
    <property type="entry name" value="Beta-prop_EML-like_2nd"/>
</dbReference>
<dbReference type="PROSITE" id="PS50294">
    <property type="entry name" value="WD_REPEATS_REGION"/>
    <property type="match status" value="7"/>
</dbReference>
<keyword evidence="1 3" id="KW-0853">WD repeat</keyword>
<feature type="repeat" description="WD" evidence="3">
    <location>
        <begin position="472"/>
        <end position="513"/>
    </location>
</feature>
<dbReference type="InterPro" id="IPR036322">
    <property type="entry name" value="WD40_repeat_dom_sf"/>
</dbReference>
<evidence type="ECO:0000256" key="1">
    <source>
        <dbReference type="ARBA" id="ARBA00022574"/>
    </source>
</evidence>
<dbReference type="Gene3D" id="2.130.10.10">
    <property type="entry name" value="YVTN repeat-like/Quinoprotein amine dehydrogenase"/>
    <property type="match status" value="4"/>
</dbReference>
<dbReference type="InterPro" id="IPR001680">
    <property type="entry name" value="WD40_rpt"/>
</dbReference>
<feature type="region of interest" description="Disordered" evidence="4">
    <location>
        <begin position="284"/>
        <end position="321"/>
    </location>
</feature>
<dbReference type="InterPro" id="IPR015943">
    <property type="entry name" value="WD40/YVTN_repeat-like_dom_sf"/>
</dbReference>
<evidence type="ECO:0000256" key="3">
    <source>
        <dbReference type="PROSITE-ProRule" id="PRU00221"/>
    </source>
</evidence>
<feature type="compositionally biased region" description="Low complexity" evidence="4">
    <location>
        <begin position="401"/>
        <end position="431"/>
    </location>
</feature>
<protein>
    <submittedName>
        <fullName evidence="6">WD40 repeat-like protein</fullName>
    </submittedName>
</protein>
<evidence type="ECO:0000256" key="2">
    <source>
        <dbReference type="ARBA" id="ARBA00022737"/>
    </source>
</evidence>
<feature type="repeat" description="WD" evidence="3">
    <location>
        <begin position="556"/>
        <end position="597"/>
    </location>
</feature>
<feature type="repeat" description="WD" evidence="3">
    <location>
        <begin position="640"/>
        <end position="681"/>
    </location>
</feature>
<dbReference type="OrthoDB" id="2754813at2759"/>
<dbReference type="PROSITE" id="PS50082">
    <property type="entry name" value="WD_REPEATS_2"/>
    <property type="match status" value="8"/>
</dbReference>
<dbReference type="PROSITE" id="PS00678">
    <property type="entry name" value="WD_REPEATS_1"/>
    <property type="match status" value="2"/>
</dbReference>
<accession>A0A371CYE1</accession>
<dbReference type="PANTHER" id="PTHR19879">
    <property type="entry name" value="TRANSCRIPTION INITIATION FACTOR TFIID"/>
    <property type="match status" value="1"/>
</dbReference>
<dbReference type="Pfam" id="PF23414">
    <property type="entry name" value="Beta-prop_EML_2"/>
    <property type="match status" value="1"/>
</dbReference>
<evidence type="ECO:0000313" key="6">
    <source>
        <dbReference type="EMBL" id="RDX45295.1"/>
    </source>
</evidence>
<dbReference type="Proteomes" id="UP000256964">
    <property type="component" value="Unassembled WGS sequence"/>
</dbReference>
<dbReference type="PRINTS" id="PR00320">
    <property type="entry name" value="GPROTEINBRPT"/>
</dbReference>
<feature type="repeat" description="WD" evidence="3">
    <location>
        <begin position="598"/>
        <end position="639"/>
    </location>
</feature>
<sequence>MAPPPAWDIYQQQLSKLGYGQPLWNPSPQSADAEIEIGSVLYTATPGEYTLLFNTAKPAEDASQSKGVPVDFTPFAPKNIAVHGPSEWNVRPPLMSKSMRSIAIEADAGASAPTGLPLSAGAGFKFTLKDESGAFVTYGVPGVRTHLQSKRHVVTYMRAYHDSWMELAGNYGLDLRSEDLHFISGFIKTTHWVLGSVHGPDYRGREAHVQCDIANLANLNVKVSVANEEVAQPSITWGPQHELRGTTVLDPKSLPRNQCIFINYYKMKRRLPLLLKKPMQAAAGPHVLPRGDDPDIGPAVPAEHHQSDDSDVEEVPPPRQRADPVDCLLHYILENSAAEVAIASDRDVTVLFQETGIPEDLQQGLVDLKPTIDLDEELVGTIAVDVRIQDDPAGEEAQGPSAVEAGDASSAARAALPEYSSGAPSGGEATPGAPPAPGSSYQQQEGGGDEMTEEEAARRRLQKQPIIWEPAANGHTGTVTSLAVSPDSKWVASGSEDTTIILWDTEDQSVVRKWEASVETVWHLAFSPDSQRLAASGNEGRVVIWDVEQGDELGTLEGHRETVHTVVWSPDGTKLATGSDDMTVRIWDAETYQQIRSLEGHNAMVTFVMFSPDGQLLASGGADYNCRLWVVETGELKHELSGHKGMVWTAAFDPEVRRVATASDDGSVRIWSVETGEELVILHEHTGPVWVVAFTEDGKQIMSASSDSTVKICNSFSGERIMEIDGHDSMVNAAQFSPDGKYIATASSDNTVKLWNRADGTNLVTFNEHNDKVTHAVFSPDGLTLSSASDDGKIRIRLLSEFIKAEGEGDGED</sequence>
<feature type="region of interest" description="Disordered" evidence="4">
    <location>
        <begin position="391"/>
        <end position="459"/>
    </location>
</feature>
<keyword evidence="7" id="KW-1185">Reference proteome</keyword>
<dbReference type="SUPFAM" id="SSF50978">
    <property type="entry name" value="WD40 repeat-like"/>
    <property type="match status" value="1"/>
</dbReference>
<keyword evidence="2" id="KW-0677">Repeat</keyword>
<evidence type="ECO:0000313" key="7">
    <source>
        <dbReference type="Proteomes" id="UP000256964"/>
    </source>
</evidence>
<dbReference type="InterPro" id="IPR020472">
    <property type="entry name" value="WD40_PAC1"/>
</dbReference>
<proteinExistence type="predicted"/>
<evidence type="ECO:0000256" key="4">
    <source>
        <dbReference type="SAM" id="MobiDB-lite"/>
    </source>
</evidence>
<dbReference type="EMBL" id="KZ857439">
    <property type="protein sequence ID" value="RDX45295.1"/>
    <property type="molecule type" value="Genomic_DNA"/>
</dbReference>
<dbReference type="SMART" id="SM00320">
    <property type="entry name" value="WD40"/>
    <property type="match status" value="8"/>
</dbReference>
<organism evidence="6 7">
    <name type="scientific">Lentinus brumalis</name>
    <dbReference type="NCBI Taxonomy" id="2498619"/>
    <lineage>
        <taxon>Eukaryota</taxon>
        <taxon>Fungi</taxon>
        <taxon>Dikarya</taxon>
        <taxon>Basidiomycota</taxon>
        <taxon>Agaricomycotina</taxon>
        <taxon>Agaricomycetes</taxon>
        <taxon>Polyporales</taxon>
        <taxon>Polyporaceae</taxon>
        <taxon>Lentinus</taxon>
    </lineage>
</organism>
<dbReference type="PANTHER" id="PTHR19879:SF9">
    <property type="entry name" value="TRANSCRIPTION INITIATION FACTOR TFIID SUBUNIT 5"/>
    <property type="match status" value="1"/>
</dbReference>
<dbReference type="AlphaFoldDB" id="A0A371CYE1"/>
<dbReference type="Pfam" id="PF00400">
    <property type="entry name" value="WD40"/>
    <property type="match status" value="3"/>
</dbReference>
<feature type="repeat" description="WD" evidence="3">
    <location>
        <begin position="682"/>
        <end position="712"/>
    </location>
</feature>
<name>A0A371CYE1_9APHY</name>
<dbReference type="CDD" id="cd00200">
    <property type="entry name" value="WD40"/>
    <property type="match status" value="1"/>
</dbReference>